<organism evidence="1 2">
    <name type="scientific">Parafrankia soli</name>
    <dbReference type="NCBI Taxonomy" id="2599596"/>
    <lineage>
        <taxon>Bacteria</taxon>
        <taxon>Bacillati</taxon>
        <taxon>Actinomycetota</taxon>
        <taxon>Actinomycetes</taxon>
        <taxon>Frankiales</taxon>
        <taxon>Frankiaceae</taxon>
        <taxon>Parafrankia</taxon>
    </lineage>
</organism>
<reference evidence="2" key="1">
    <citation type="submission" date="2016-07" db="EMBL/GenBank/DDBJ databases">
        <title>Frankia sp. NRRL B-16219 Genome sequencing.</title>
        <authorList>
            <person name="Ghodhbane-Gtari F."/>
            <person name="Swanson E."/>
            <person name="Gueddou A."/>
            <person name="Louati M."/>
            <person name="Nouioui I."/>
            <person name="Hezbri K."/>
            <person name="Abebe-Akele F."/>
            <person name="Simpson S."/>
            <person name="Morris K."/>
            <person name="Thomas K."/>
            <person name="Gtari M."/>
            <person name="Tisa L.S."/>
        </authorList>
    </citation>
    <scope>NUCLEOTIDE SEQUENCE [LARGE SCALE GENOMIC DNA]</scope>
    <source>
        <strain evidence="2">NRRL B-16219</strain>
    </source>
</reference>
<accession>A0A1S1Q4B6</accession>
<sequence>MRPTGVTLQDQGVSYGCTDSTNIPYASRVYSAGTVDEVADFYRRAVPAAGWKLERADEIHPGQRVRFGARLCFSRSIEGVIVFLSVGFPGGLDEGPEDILGPDPRNFDLFALADPERTYRGC</sequence>
<dbReference type="AlphaFoldDB" id="A0A1S1Q4B6"/>
<keyword evidence="2" id="KW-1185">Reference proteome</keyword>
<dbReference type="EMBL" id="MAXA01000213">
    <property type="protein sequence ID" value="OHV28409.1"/>
    <property type="molecule type" value="Genomic_DNA"/>
</dbReference>
<proteinExistence type="predicted"/>
<comment type="caution">
    <text evidence="1">The sequence shown here is derived from an EMBL/GenBank/DDBJ whole genome shotgun (WGS) entry which is preliminary data.</text>
</comment>
<gene>
    <name evidence="1" type="ORF">BBK14_03850</name>
</gene>
<evidence type="ECO:0000313" key="2">
    <source>
        <dbReference type="Proteomes" id="UP000179769"/>
    </source>
</evidence>
<dbReference type="Proteomes" id="UP000179769">
    <property type="component" value="Unassembled WGS sequence"/>
</dbReference>
<name>A0A1S1Q4B6_9ACTN</name>
<protein>
    <submittedName>
        <fullName evidence="1">Uncharacterized protein</fullName>
    </submittedName>
</protein>
<evidence type="ECO:0000313" key="1">
    <source>
        <dbReference type="EMBL" id="OHV28409.1"/>
    </source>
</evidence>
<dbReference type="OrthoDB" id="3217782at2"/>